<comment type="caution">
    <text evidence="1">The sequence shown here is derived from an EMBL/GenBank/DDBJ whole genome shotgun (WGS) entry which is preliminary data.</text>
</comment>
<sequence>MSIRFTEGDEIPTDVVGFTEELFRMAIRDLRGVVSALRAGQAAEVKVAKAAIRDLRAIGMDLVRERANVEALRKQVAGAVGAGTEHDLDAARDEIGRRLAVLRASRGD</sequence>
<organism evidence="1 2">
    <name type="scientific">Pseudogemmobacter lacusdianii</name>
    <dbReference type="NCBI Taxonomy" id="3069608"/>
    <lineage>
        <taxon>Bacteria</taxon>
        <taxon>Pseudomonadati</taxon>
        <taxon>Pseudomonadota</taxon>
        <taxon>Alphaproteobacteria</taxon>
        <taxon>Rhodobacterales</taxon>
        <taxon>Paracoccaceae</taxon>
        <taxon>Pseudogemmobacter</taxon>
    </lineage>
</organism>
<dbReference type="RefSeq" id="WP_306681413.1">
    <property type="nucleotide sequence ID" value="NZ_JAVDBT010000015.1"/>
</dbReference>
<accession>A0ABU0W115</accession>
<proteinExistence type="predicted"/>
<evidence type="ECO:0000313" key="1">
    <source>
        <dbReference type="EMBL" id="MDQ2067706.1"/>
    </source>
</evidence>
<protein>
    <recommendedName>
        <fullName evidence="3">Permease</fullName>
    </recommendedName>
</protein>
<name>A0ABU0W115_9RHOB</name>
<dbReference type="Proteomes" id="UP001239680">
    <property type="component" value="Unassembled WGS sequence"/>
</dbReference>
<keyword evidence="2" id="KW-1185">Reference proteome</keyword>
<dbReference type="EMBL" id="JAVDBT010000015">
    <property type="protein sequence ID" value="MDQ2067706.1"/>
    <property type="molecule type" value="Genomic_DNA"/>
</dbReference>
<gene>
    <name evidence="1" type="ORF">Q9295_15115</name>
</gene>
<evidence type="ECO:0000313" key="2">
    <source>
        <dbReference type="Proteomes" id="UP001239680"/>
    </source>
</evidence>
<evidence type="ECO:0008006" key="3">
    <source>
        <dbReference type="Google" id="ProtNLM"/>
    </source>
</evidence>
<reference evidence="1 2" key="1">
    <citation type="submission" date="2023-08" db="EMBL/GenBank/DDBJ databases">
        <title>Characterization of two Paracoccaceae strains isolated from Phycosphere and proposal of Xinfangfangia lacusdiani sp. nov.</title>
        <authorList>
            <person name="Deng Y."/>
            <person name="Zhang Y.Q."/>
        </authorList>
    </citation>
    <scope>NUCLEOTIDE SEQUENCE [LARGE SCALE GENOMIC DNA]</scope>
    <source>
        <strain evidence="1 2">CPCC 101601</strain>
    </source>
</reference>